<dbReference type="GO" id="GO:0005829">
    <property type="term" value="C:cytosol"/>
    <property type="evidence" value="ECO:0007669"/>
    <property type="project" value="TreeGrafter"/>
</dbReference>
<reference evidence="4 5" key="1">
    <citation type="submission" date="2020-07" db="EMBL/GenBank/DDBJ databases">
        <authorList>
            <person name="Feng X."/>
        </authorList>
    </citation>
    <scope>NUCLEOTIDE SEQUENCE [LARGE SCALE GENOMIC DNA]</scope>
    <source>
        <strain evidence="4 5">JCM14086</strain>
    </source>
</reference>
<dbReference type="InterPro" id="IPR050197">
    <property type="entry name" value="Aldolase_class_II_sugar_metab"/>
</dbReference>
<dbReference type="EMBL" id="JACHVA010000127">
    <property type="protein sequence ID" value="MBC2603528.1"/>
    <property type="molecule type" value="Genomic_DNA"/>
</dbReference>
<evidence type="ECO:0000256" key="1">
    <source>
        <dbReference type="ARBA" id="ARBA00022723"/>
    </source>
</evidence>
<dbReference type="InterPro" id="IPR001303">
    <property type="entry name" value="Aldolase_II/adducin_N"/>
</dbReference>
<dbReference type="GO" id="GO:0016832">
    <property type="term" value="F:aldehyde-lyase activity"/>
    <property type="evidence" value="ECO:0007669"/>
    <property type="project" value="TreeGrafter"/>
</dbReference>
<dbReference type="PANTHER" id="PTHR22789:SF0">
    <property type="entry name" value="3-OXO-TETRONATE 4-PHOSPHATE DECARBOXYLASE-RELATED"/>
    <property type="match status" value="1"/>
</dbReference>
<dbReference type="RefSeq" id="WP_185694155.1">
    <property type="nucleotide sequence ID" value="NZ_JACHVA010000127.1"/>
</dbReference>
<accession>A0A7X1E5X6</accession>
<evidence type="ECO:0000313" key="4">
    <source>
        <dbReference type="EMBL" id="MBC2603528.1"/>
    </source>
</evidence>
<evidence type="ECO:0000313" key="5">
    <source>
        <dbReference type="Proteomes" id="UP000525652"/>
    </source>
</evidence>
<proteinExistence type="predicted"/>
<gene>
    <name evidence="4" type="ORF">H5P30_17230</name>
</gene>
<dbReference type="InterPro" id="IPR036409">
    <property type="entry name" value="Aldolase_II/adducin_N_sf"/>
</dbReference>
<dbReference type="SUPFAM" id="SSF53639">
    <property type="entry name" value="AraD/HMP-PK domain-like"/>
    <property type="match status" value="1"/>
</dbReference>
<dbReference type="Pfam" id="PF00596">
    <property type="entry name" value="Aldolase_II"/>
    <property type="match status" value="1"/>
</dbReference>
<organism evidence="4 5">
    <name type="scientific">Puniceicoccus vermicola</name>
    <dbReference type="NCBI Taxonomy" id="388746"/>
    <lineage>
        <taxon>Bacteria</taxon>
        <taxon>Pseudomonadati</taxon>
        <taxon>Verrucomicrobiota</taxon>
        <taxon>Opitutia</taxon>
        <taxon>Puniceicoccales</taxon>
        <taxon>Puniceicoccaceae</taxon>
        <taxon>Puniceicoccus</taxon>
    </lineage>
</organism>
<dbReference type="SMART" id="SM01007">
    <property type="entry name" value="Aldolase_II"/>
    <property type="match status" value="1"/>
</dbReference>
<feature type="domain" description="Class II aldolase/adducin N-terminal" evidence="3">
    <location>
        <begin position="100"/>
        <end position="276"/>
    </location>
</feature>
<evidence type="ECO:0000259" key="3">
    <source>
        <dbReference type="SMART" id="SM01007"/>
    </source>
</evidence>
<dbReference type="Proteomes" id="UP000525652">
    <property type="component" value="Unassembled WGS sequence"/>
</dbReference>
<protein>
    <submittedName>
        <fullName evidence="4">Class II aldolase/adducin family protein</fullName>
    </submittedName>
</protein>
<dbReference type="AlphaFoldDB" id="A0A7X1E5X6"/>
<comment type="caution">
    <text evidence="4">The sequence shown here is derived from an EMBL/GenBank/DDBJ whole genome shotgun (WGS) entry which is preliminary data.</text>
</comment>
<dbReference type="Gene3D" id="3.40.225.10">
    <property type="entry name" value="Class II aldolase/adducin N-terminal domain"/>
    <property type="match status" value="1"/>
</dbReference>
<dbReference type="GO" id="GO:0046872">
    <property type="term" value="F:metal ion binding"/>
    <property type="evidence" value="ECO:0007669"/>
    <property type="project" value="UniProtKB-KW"/>
</dbReference>
<dbReference type="GO" id="GO:0019323">
    <property type="term" value="P:pentose catabolic process"/>
    <property type="evidence" value="ECO:0007669"/>
    <property type="project" value="TreeGrafter"/>
</dbReference>
<dbReference type="PANTHER" id="PTHR22789">
    <property type="entry name" value="FUCULOSE PHOSPHATE ALDOLASE"/>
    <property type="match status" value="1"/>
</dbReference>
<keyword evidence="5" id="KW-1185">Reference proteome</keyword>
<sequence length="373" mass="40407">MKKLLTQKDVEEMVASGACPDQIASSGEILTPGARDFLRTASRGGGVRKAASTPSASAASVPAEPIVPDYEYHWTAGKDPKTPQEIQAFFTSAPVEKLKKQICDMGRRMWEKGYTDGNGGNLTIRVGDNMVLCTPTLVSKGFLTPEQICLVDMNGDQLAGKYKRTSEVNTHIGIMKRQPQAKACCHAHPPHATAYAVAKVVPPTCLIPEAEVFLGAIGTASYQTPGSPENAKVVGEVAVDHQAVLMENHGVITWGKDIEDAYWKMENTDAYCQTILLASMLGKELKPISGKQAKDLIGIRKQLGMSDFRENWEECELCDNTEFRPGFHAAPEKESCSCQLGAGSADGGPVLNEDAEQVVKVISERILQTLEKK</sequence>
<keyword evidence="2" id="KW-0456">Lyase</keyword>
<evidence type="ECO:0000256" key="2">
    <source>
        <dbReference type="ARBA" id="ARBA00023239"/>
    </source>
</evidence>
<keyword evidence="1" id="KW-0479">Metal-binding</keyword>
<name>A0A7X1E5X6_9BACT</name>